<proteinExistence type="inferred from homology"/>
<comment type="similarity">
    <text evidence="5">Belongs to the SAT4 family.</text>
</comment>
<feature type="domain" description="Rhodopsin" evidence="7">
    <location>
        <begin position="3"/>
        <end position="134"/>
    </location>
</feature>
<dbReference type="Proteomes" id="UP001149163">
    <property type="component" value="Unassembled WGS sequence"/>
</dbReference>
<sequence length="140" mass="16208">MVLRLLMRKLRKQQLVLSDYLTMLAILIVLARSIIGTVITLWGDNNYHNPENFTATEIYQREVGSKLTVANRMLYKVYLWIQKSVILLLYSCIFACLPLAVRIIKFFWVVLLVTFCAVQATTFVDCHPARLFWQVVPNPG</sequence>
<organism evidence="8 9">
    <name type="scientific">Penicillium canariense</name>
    <dbReference type="NCBI Taxonomy" id="189055"/>
    <lineage>
        <taxon>Eukaryota</taxon>
        <taxon>Fungi</taxon>
        <taxon>Dikarya</taxon>
        <taxon>Ascomycota</taxon>
        <taxon>Pezizomycotina</taxon>
        <taxon>Eurotiomycetes</taxon>
        <taxon>Eurotiomycetidae</taxon>
        <taxon>Eurotiales</taxon>
        <taxon>Aspergillaceae</taxon>
        <taxon>Penicillium</taxon>
    </lineage>
</organism>
<evidence type="ECO:0000256" key="3">
    <source>
        <dbReference type="ARBA" id="ARBA00022989"/>
    </source>
</evidence>
<dbReference type="RefSeq" id="XP_056538834.1">
    <property type="nucleotide sequence ID" value="XM_056692877.1"/>
</dbReference>
<keyword evidence="2 6" id="KW-0812">Transmembrane</keyword>
<evidence type="ECO:0000256" key="5">
    <source>
        <dbReference type="ARBA" id="ARBA00038359"/>
    </source>
</evidence>
<reference evidence="8" key="2">
    <citation type="journal article" date="2023" name="IMA Fungus">
        <title>Comparative genomic study of the Penicillium genus elucidates a diverse pangenome and 15 lateral gene transfer events.</title>
        <authorList>
            <person name="Petersen C."/>
            <person name="Sorensen T."/>
            <person name="Nielsen M.R."/>
            <person name="Sondergaard T.E."/>
            <person name="Sorensen J.L."/>
            <person name="Fitzpatrick D.A."/>
            <person name="Frisvad J.C."/>
            <person name="Nielsen K.L."/>
        </authorList>
    </citation>
    <scope>NUCLEOTIDE SEQUENCE</scope>
    <source>
        <strain evidence="8">IBT 26290</strain>
    </source>
</reference>
<dbReference type="PANTHER" id="PTHR33048">
    <property type="entry name" value="PTH11-LIKE INTEGRAL MEMBRANE PROTEIN (AFU_ORTHOLOGUE AFUA_5G11245)"/>
    <property type="match status" value="1"/>
</dbReference>
<feature type="transmembrane region" description="Helical" evidence="6">
    <location>
        <begin position="106"/>
        <end position="124"/>
    </location>
</feature>
<evidence type="ECO:0000259" key="7">
    <source>
        <dbReference type="Pfam" id="PF20684"/>
    </source>
</evidence>
<keyword evidence="9" id="KW-1185">Reference proteome</keyword>
<keyword evidence="3 6" id="KW-1133">Transmembrane helix</keyword>
<comment type="subcellular location">
    <subcellularLocation>
        <location evidence="1">Membrane</location>
        <topology evidence="1">Multi-pass membrane protein</topology>
    </subcellularLocation>
</comment>
<gene>
    <name evidence="8" type="ORF">N7482_010753</name>
</gene>
<dbReference type="GeneID" id="81432053"/>
<dbReference type="PANTHER" id="PTHR33048:SF166">
    <property type="entry name" value="PTH11-LIKE INTEGRAL MEMBRANE PROTEIN"/>
    <property type="match status" value="1"/>
</dbReference>
<evidence type="ECO:0000313" key="8">
    <source>
        <dbReference type="EMBL" id="KAJ5151501.1"/>
    </source>
</evidence>
<dbReference type="AlphaFoldDB" id="A0A9W9HNA4"/>
<evidence type="ECO:0000313" key="9">
    <source>
        <dbReference type="Proteomes" id="UP001149163"/>
    </source>
</evidence>
<dbReference type="InterPro" id="IPR052337">
    <property type="entry name" value="SAT4-like"/>
</dbReference>
<name>A0A9W9HNA4_9EURO</name>
<accession>A0A9W9HNA4</accession>
<dbReference type="Pfam" id="PF20684">
    <property type="entry name" value="Fung_rhodopsin"/>
    <property type="match status" value="1"/>
</dbReference>
<dbReference type="OrthoDB" id="2988756at2759"/>
<dbReference type="EMBL" id="JAPQKN010000008">
    <property type="protein sequence ID" value="KAJ5151501.1"/>
    <property type="molecule type" value="Genomic_DNA"/>
</dbReference>
<feature type="transmembrane region" description="Helical" evidence="6">
    <location>
        <begin position="20"/>
        <end position="42"/>
    </location>
</feature>
<evidence type="ECO:0000256" key="4">
    <source>
        <dbReference type="ARBA" id="ARBA00023136"/>
    </source>
</evidence>
<protein>
    <recommendedName>
        <fullName evidence="7">Rhodopsin domain-containing protein</fullName>
    </recommendedName>
</protein>
<comment type="caution">
    <text evidence="8">The sequence shown here is derived from an EMBL/GenBank/DDBJ whole genome shotgun (WGS) entry which is preliminary data.</text>
</comment>
<evidence type="ECO:0000256" key="6">
    <source>
        <dbReference type="SAM" id="Phobius"/>
    </source>
</evidence>
<keyword evidence="4 6" id="KW-0472">Membrane</keyword>
<dbReference type="GO" id="GO:0016020">
    <property type="term" value="C:membrane"/>
    <property type="evidence" value="ECO:0007669"/>
    <property type="project" value="UniProtKB-SubCell"/>
</dbReference>
<dbReference type="InterPro" id="IPR049326">
    <property type="entry name" value="Rhodopsin_dom_fungi"/>
</dbReference>
<evidence type="ECO:0000256" key="2">
    <source>
        <dbReference type="ARBA" id="ARBA00022692"/>
    </source>
</evidence>
<evidence type="ECO:0000256" key="1">
    <source>
        <dbReference type="ARBA" id="ARBA00004141"/>
    </source>
</evidence>
<feature type="transmembrane region" description="Helical" evidence="6">
    <location>
        <begin position="77"/>
        <end position="99"/>
    </location>
</feature>
<reference evidence="8" key="1">
    <citation type="submission" date="2022-11" db="EMBL/GenBank/DDBJ databases">
        <authorList>
            <person name="Petersen C."/>
        </authorList>
    </citation>
    <scope>NUCLEOTIDE SEQUENCE</scope>
    <source>
        <strain evidence="8">IBT 26290</strain>
    </source>
</reference>